<protein>
    <submittedName>
        <fullName evidence="1">Uncharacterized protein</fullName>
    </submittedName>
</protein>
<proteinExistence type="predicted"/>
<evidence type="ECO:0000313" key="2">
    <source>
        <dbReference type="Proteomes" id="UP000077202"/>
    </source>
</evidence>
<reference evidence="1" key="1">
    <citation type="submission" date="2016-03" db="EMBL/GenBank/DDBJ databases">
        <title>Mechanisms controlling the formation of the plant cell surface in tip-growing cells are functionally conserved among land plants.</title>
        <authorList>
            <person name="Honkanen S."/>
            <person name="Jones V.A."/>
            <person name="Morieri G."/>
            <person name="Champion C."/>
            <person name="Hetherington A.J."/>
            <person name="Kelly S."/>
            <person name="Saint-Marcoux D."/>
            <person name="Proust H."/>
            <person name="Prescott H."/>
            <person name="Dolan L."/>
        </authorList>
    </citation>
    <scope>NUCLEOTIDE SEQUENCE [LARGE SCALE GENOMIC DNA]</scope>
    <source>
        <tissue evidence="1">Whole gametophyte</tissue>
    </source>
</reference>
<keyword evidence="2" id="KW-1185">Reference proteome</keyword>
<dbReference type="Proteomes" id="UP000077202">
    <property type="component" value="Unassembled WGS sequence"/>
</dbReference>
<gene>
    <name evidence="1" type="ORF">AXG93_1406s1120</name>
</gene>
<dbReference type="PANTHER" id="PTHR36308:SF1">
    <property type="entry name" value="DENTIN SIALOPHOSPHOPROTEIN-RELATED"/>
    <property type="match status" value="1"/>
</dbReference>
<dbReference type="PANTHER" id="PTHR36308">
    <property type="entry name" value="DENTIN SIALOPHOSPHOPROTEIN-RELATED"/>
    <property type="match status" value="1"/>
</dbReference>
<sequence>MDATFMAQVRDRVAQATQAVASFYDPSSSEDVPELPTLQELLVELASEATHRCGQCKAMLSEGARSRICLACGEFQPAAAKTPDESFDFNTSLALQLFFDSLKLDLLKFIRLVIYPFSHKSDWVASCICLLFSKDGSGLGVKKAAQPKYHQDFMQESSAYGQAQKSAPENLTGSAKSTYFAEVDEEDIWESADGEGGAVNWTQHLAEASAGDFFSGLPNDNKSFYGANQTFVETTTDDFDDFFQAAPQPQPQSQTQNQQHNLDFFQNVTQSKGDVNFPIVDDSLFALGIQNRPAAQNPTSASSIQDSSVKKSTEFPTRVSVLDHQGSSNDFFGQLEGLNLSRSQSLQERDNEPVAAVKSILSELPDLSFMLADRLVVPGGKKTVSMWSFKELE</sequence>
<evidence type="ECO:0000313" key="1">
    <source>
        <dbReference type="EMBL" id="OAE26520.1"/>
    </source>
</evidence>
<accession>A0A176W0C5</accession>
<organism evidence="1 2">
    <name type="scientific">Marchantia polymorpha subsp. ruderalis</name>
    <dbReference type="NCBI Taxonomy" id="1480154"/>
    <lineage>
        <taxon>Eukaryota</taxon>
        <taxon>Viridiplantae</taxon>
        <taxon>Streptophyta</taxon>
        <taxon>Embryophyta</taxon>
        <taxon>Marchantiophyta</taxon>
        <taxon>Marchantiopsida</taxon>
        <taxon>Marchantiidae</taxon>
        <taxon>Marchantiales</taxon>
        <taxon>Marchantiaceae</taxon>
        <taxon>Marchantia</taxon>
    </lineage>
</organism>
<comment type="caution">
    <text evidence="1">The sequence shown here is derived from an EMBL/GenBank/DDBJ whole genome shotgun (WGS) entry which is preliminary data.</text>
</comment>
<dbReference type="EMBL" id="LVLJ01002166">
    <property type="protein sequence ID" value="OAE26520.1"/>
    <property type="molecule type" value="Genomic_DNA"/>
</dbReference>
<dbReference type="AlphaFoldDB" id="A0A176W0C5"/>
<name>A0A176W0C5_MARPO</name>